<dbReference type="Pfam" id="PF00743">
    <property type="entry name" value="FMO-like"/>
    <property type="match status" value="1"/>
</dbReference>
<gene>
    <name evidence="5" type="ORF">T069G_08895</name>
</gene>
<name>A0A9W9BDL7_9HYPO</name>
<protein>
    <submittedName>
        <fullName evidence="5">Flavin-binding monooxygenase-like domain-containing protein</fullName>
    </submittedName>
</protein>
<dbReference type="AlphaFoldDB" id="A0A9W9BDL7"/>
<reference evidence="5" key="1">
    <citation type="submission" date="2022-09" db="EMBL/GenBank/DDBJ databases">
        <title>Chromosome-level assembly of Trichoderma breve T069, a fungus used in development of biopesticide product.</title>
        <authorList>
            <person name="Lin R."/>
            <person name="Liu T."/>
        </authorList>
    </citation>
    <scope>NUCLEOTIDE SEQUENCE</scope>
    <source>
        <strain evidence="5">T069</strain>
    </source>
</reference>
<dbReference type="RefSeq" id="XP_056027054.1">
    <property type="nucleotide sequence ID" value="XM_056176105.1"/>
</dbReference>
<dbReference type="InterPro" id="IPR051209">
    <property type="entry name" value="FAD-bind_Monooxygenase_sf"/>
</dbReference>
<sequence>MLAPSKPRGYGSSDNTFYPMVILGAGMGGIGMACQLKDKLGFDQFRLFERQSGIGGTWWINRYPGVACDIPAIFYSFSFHQNPNWSSFFPSGEEILRYQQSIIEKYQLIDKIQLNSDVVHCQWDDFKNEWEITVRHLVPEIVRCKVLVSAVGGLVEPRGWPSDVTGHDKFQGEIFHSARWNENINLSGKNVLVVGTGCSAAQIVPKLLAEKGVKRVTQVMREAPWVVPRLTPPFGDEGWNKLAPRLFSTIPGLMNFIRKIVAIQIDATFAYFGASESSQRAREKLRDDLLAHLHKTAPTKYHQILTPNYDVGCKRRIFDTDWFPSLSDPRLELTTLGLKSMEEREIPCDVIILANGFEVSSWFHPLMVVGLDGKSLNSVFDKRGGPQMYKGTALDGFPNFFALFGPNSFSGHSSVILGLENQINHAIKLIRPLLQNDIAKIDLKTEAALSYNQEIQAALKNMLTIRIACCGKAGHVSILHGLTGMYHGLCKAVGREMSVYSDDLPS</sequence>
<comment type="similarity">
    <text evidence="1">Belongs to the FAD-binding monooxygenase family.</text>
</comment>
<dbReference type="GO" id="GO:0050660">
    <property type="term" value="F:flavin adenine dinucleotide binding"/>
    <property type="evidence" value="ECO:0007669"/>
    <property type="project" value="InterPro"/>
</dbReference>
<dbReference type="PANTHER" id="PTHR42877:SF10">
    <property type="entry name" value="L-ORNITHINE N(5)-OXYGENASE"/>
    <property type="match status" value="1"/>
</dbReference>
<dbReference type="Gene3D" id="3.50.50.60">
    <property type="entry name" value="FAD/NAD(P)-binding domain"/>
    <property type="match status" value="2"/>
</dbReference>
<accession>A0A9W9BDL7</accession>
<dbReference type="PANTHER" id="PTHR42877">
    <property type="entry name" value="L-ORNITHINE N(5)-MONOOXYGENASE-RELATED"/>
    <property type="match status" value="1"/>
</dbReference>
<keyword evidence="5" id="KW-0503">Monooxygenase</keyword>
<dbReference type="SUPFAM" id="SSF51905">
    <property type="entry name" value="FAD/NAD(P)-binding domain"/>
    <property type="match status" value="2"/>
</dbReference>
<dbReference type="InterPro" id="IPR020946">
    <property type="entry name" value="Flavin_mOase-like"/>
</dbReference>
<dbReference type="GO" id="GO:0004499">
    <property type="term" value="F:N,N-dimethylaniline monooxygenase activity"/>
    <property type="evidence" value="ECO:0007669"/>
    <property type="project" value="InterPro"/>
</dbReference>
<evidence type="ECO:0000256" key="4">
    <source>
        <dbReference type="ARBA" id="ARBA00023002"/>
    </source>
</evidence>
<dbReference type="InterPro" id="IPR036188">
    <property type="entry name" value="FAD/NAD-bd_sf"/>
</dbReference>
<dbReference type="GO" id="GO:0050661">
    <property type="term" value="F:NADP binding"/>
    <property type="evidence" value="ECO:0007669"/>
    <property type="project" value="InterPro"/>
</dbReference>
<evidence type="ECO:0000256" key="2">
    <source>
        <dbReference type="ARBA" id="ARBA00022630"/>
    </source>
</evidence>
<evidence type="ECO:0000313" key="6">
    <source>
        <dbReference type="Proteomes" id="UP001140511"/>
    </source>
</evidence>
<keyword evidence="3" id="KW-0274">FAD</keyword>
<keyword evidence="6" id="KW-1185">Reference proteome</keyword>
<dbReference type="PROSITE" id="PS51257">
    <property type="entry name" value="PROKAR_LIPOPROTEIN"/>
    <property type="match status" value="1"/>
</dbReference>
<evidence type="ECO:0000256" key="3">
    <source>
        <dbReference type="ARBA" id="ARBA00022827"/>
    </source>
</evidence>
<organism evidence="5 6">
    <name type="scientific">Trichoderma breve</name>
    <dbReference type="NCBI Taxonomy" id="2034170"/>
    <lineage>
        <taxon>Eukaryota</taxon>
        <taxon>Fungi</taxon>
        <taxon>Dikarya</taxon>
        <taxon>Ascomycota</taxon>
        <taxon>Pezizomycotina</taxon>
        <taxon>Sordariomycetes</taxon>
        <taxon>Hypocreomycetidae</taxon>
        <taxon>Hypocreales</taxon>
        <taxon>Hypocreaceae</taxon>
        <taxon>Trichoderma</taxon>
    </lineage>
</organism>
<evidence type="ECO:0000313" key="5">
    <source>
        <dbReference type="EMBL" id="KAJ4857998.1"/>
    </source>
</evidence>
<keyword evidence="2" id="KW-0285">Flavoprotein</keyword>
<comment type="caution">
    <text evidence="5">The sequence shown here is derived from an EMBL/GenBank/DDBJ whole genome shotgun (WGS) entry which is preliminary data.</text>
</comment>
<evidence type="ECO:0000256" key="1">
    <source>
        <dbReference type="ARBA" id="ARBA00010139"/>
    </source>
</evidence>
<dbReference type="EMBL" id="JAOPEN010000005">
    <property type="protein sequence ID" value="KAJ4857998.1"/>
    <property type="molecule type" value="Genomic_DNA"/>
</dbReference>
<dbReference type="GeneID" id="80870793"/>
<keyword evidence="4" id="KW-0560">Oxidoreductase</keyword>
<proteinExistence type="inferred from homology"/>
<dbReference type="Proteomes" id="UP001140511">
    <property type="component" value="Unassembled WGS sequence"/>
</dbReference>